<dbReference type="GeneID" id="92916298"/>
<accession>A0ABM5LUS4</accession>
<dbReference type="InterPro" id="IPR007837">
    <property type="entry name" value="DinB"/>
</dbReference>
<gene>
    <name evidence="3" type="ordered locus">BATR1942_03055</name>
</gene>
<keyword evidence="2" id="KW-0479">Metal-binding</keyword>
<evidence type="ECO:0008006" key="5">
    <source>
        <dbReference type="Google" id="ProtNLM"/>
    </source>
</evidence>
<dbReference type="RefSeq" id="WP_003327652.1">
    <property type="nucleotide sequence ID" value="NC_014639.1"/>
</dbReference>
<dbReference type="SUPFAM" id="SSF109854">
    <property type="entry name" value="DinB/YfiT-like putative metalloenzymes"/>
    <property type="match status" value="1"/>
</dbReference>
<comment type="similarity">
    <text evidence="1">Belongs to the DinB family.</text>
</comment>
<dbReference type="Pfam" id="PF05163">
    <property type="entry name" value="DinB"/>
    <property type="match status" value="1"/>
</dbReference>
<sequence length="166" mass="19530">MNNIEQLYQYHTWANKRIFEHVKSLPADIANQETKSVFSSINEVLFHMCQTDHIWLRTLLGDSFQDAIDDLSQFQGIRGQLEAIENQFLSLNGQYRDFFTRQKNLDQPFSIYHQHYGTLDTTYAEIMQHIINHGTYHRGNITAMLRQLGHKGIATDYIQYLYGLKQ</sequence>
<reference evidence="3 4" key="1">
    <citation type="journal article" date="2011" name="Front. Microbiol.">
        <title>Genomic signatures of strain selection and enhancement in Bacillus atrophaeus var. globigii, a historical biowarfare simulant.</title>
        <authorList>
            <person name="Gibbons H.S."/>
            <person name="Broomall S.M."/>
            <person name="McNew L.A."/>
            <person name="Daligault H."/>
            <person name="Chapman C."/>
            <person name="Bruce D."/>
            <person name="Karavis M."/>
            <person name="Krepps M."/>
            <person name="McGregor P.A."/>
            <person name="Hong C."/>
            <person name="Park K.H."/>
            <person name="Akmal A."/>
            <person name="Feldman A."/>
            <person name="Lin J.S."/>
            <person name="Chang W.E."/>
            <person name="Higgs B.W."/>
            <person name="Demirev P."/>
            <person name="Lindquist J."/>
            <person name="Liem A."/>
            <person name="Fochler E."/>
            <person name="Read T.D."/>
            <person name="Tapia R."/>
            <person name="Johnson S."/>
            <person name="Bishop-Lilly K.A."/>
            <person name="Detter C."/>
            <person name="Han C."/>
            <person name="Sozhamannan S."/>
            <person name="Rosenzweig C.N."/>
            <person name="Skowronski E.W."/>
        </authorList>
    </citation>
    <scope>NUCLEOTIDE SEQUENCE [LARGE SCALE GENOMIC DNA]</scope>
    <source>
        <strain evidence="3 4">1942</strain>
    </source>
</reference>
<evidence type="ECO:0000256" key="2">
    <source>
        <dbReference type="ARBA" id="ARBA00022723"/>
    </source>
</evidence>
<keyword evidence="4" id="KW-1185">Reference proteome</keyword>
<organism evidence="3 4">
    <name type="scientific">Bacillus atrophaeus (strain 1942)</name>
    <dbReference type="NCBI Taxonomy" id="720555"/>
    <lineage>
        <taxon>Bacteria</taxon>
        <taxon>Bacillati</taxon>
        <taxon>Bacillota</taxon>
        <taxon>Bacilli</taxon>
        <taxon>Bacillales</taxon>
        <taxon>Bacillaceae</taxon>
        <taxon>Bacillus</taxon>
    </lineage>
</organism>
<dbReference type="InterPro" id="IPR034660">
    <property type="entry name" value="DinB/YfiT-like"/>
</dbReference>
<proteinExistence type="inferred from homology"/>
<dbReference type="PANTHER" id="PTHR37302:SF1">
    <property type="entry name" value="PROTEIN DINB"/>
    <property type="match status" value="1"/>
</dbReference>
<protein>
    <recommendedName>
        <fullName evidence="5">Damage-inducible protein DinB</fullName>
    </recommendedName>
</protein>
<evidence type="ECO:0000313" key="3">
    <source>
        <dbReference type="EMBL" id="ADP31567.1"/>
    </source>
</evidence>
<dbReference type="Proteomes" id="UP000006867">
    <property type="component" value="Chromosome"/>
</dbReference>
<dbReference type="Gene3D" id="1.20.120.450">
    <property type="entry name" value="dinb family like domain"/>
    <property type="match status" value="1"/>
</dbReference>
<evidence type="ECO:0000313" key="4">
    <source>
        <dbReference type="Proteomes" id="UP000006867"/>
    </source>
</evidence>
<dbReference type="EMBL" id="CP002207">
    <property type="protein sequence ID" value="ADP31567.1"/>
    <property type="molecule type" value="Genomic_DNA"/>
</dbReference>
<evidence type="ECO:0000256" key="1">
    <source>
        <dbReference type="ARBA" id="ARBA00008635"/>
    </source>
</evidence>
<dbReference type="PANTHER" id="PTHR37302">
    <property type="entry name" value="SLR1116 PROTEIN"/>
    <property type="match status" value="1"/>
</dbReference>
<name>A0ABM5LUS4_BACA1</name>